<dbReference type="AlphaFoldDB" id="A0A099UCM2"/>
<evidence type="ECO:0000313" key="9">
    <source>
        <dbReference type="EMBL" id="TLD79088.1"/>
    </source>
</evidence>
<dbReference type="EC" id="2.1.1.72" evidence="2"/>
<dbReference type="OrthoDB" id="9804086at2"/>
<reference evidence="8" key="3">
    <citation type="submission" date="2015-11" db="EMBL/GenBank/DDBJ databases">
        <authorList>
            <person name="Zhang Y."/>
            <person name="Guo Z."/>
        </authorList>
    </citation>
    <scope>NUCLEOTIDE SEQUENCE</scope>
    <source>
        <strain evidence="8">1</strain>
    </source>
</reference>
<dbReference type="PRINTS" id="PR00507">
    <property type="entry name" value="N12N6MTFRASE"/>
</dbReference>
<dbReference type="GO" id="GO:0009007">
    <property type="term" value="F:site-specific DNA-methyltransferase (adenine-specific) activity"/>
    <property type="evidence" value="ECO:0007669"/>
    <property type="project" value="UniProtKB-EC"/>
</dbReference>
<name>A0A099UCM2_9HELI</name>
<dbReference type="PATRIC" id="fig|76936.10.peg.1478"/>
<keyword evidence="10" id="KW-1185">Reference proteome</keyword>
<evidence type="ECO:0000256" key="1">
    <source>
        <dbReference type="ARBA" id="ARBA00006594"/>
    </source>
</evidence>
<gene>
    <name evidence="8" type="ORF">BN2458_PEG1515</name>
    <name evidence="9" type="ORF">LS75_001915</name>
</gene>
<keyword evidence="3 8" id="KW-0489">Methyltransferase</keyword>
<dbReference type="InterPro" id="IPR050953">
    <property type="entry name" value="N4_N6_ade-DNA_methylase"/>
</dbReference>
<reference evidence="9 10" key="1">
    <citation type="journal article" date="2014" name="Genome Announc.">
        <title>Draft genome sequences of eight enterohepatic helicobacter species isolated from both laboratory and wild rodents.</title>
        <authorList>
            <person name="Sheh A."/>
            <person name="Shen Z."/>
            <person name="Fox J.G."/>
        </authorList>
    </citation>
    <scope>NUCLEOTIDE SEQUENCE [LARGE SCALE GENOMIC DNA]</scope>
    <source>
        <strain evidence="9 10">MIT 98-6810</strain>
    </source>
</reference>
<evidence type="ECO:0000256" key="2">
    <source>
        <dbReference type="ARBA" id="ARBA00011900"/>
    </source>
</evidence>
<dbReference type="SUPFAM" id="SSF53335">
    <property type="entry name" value="S-adenosyl-L-methionine-dependent methyltransferases"/>
    <property type="match status" value="1"/>
</dbReference>
<dbReference type="REBASE" id="132219">
    <property type="entry name" value="Hty1ORF1515P"/>
</dbReference>
<dbReference type="GeneID" id="78151687"/>
<comment type="similarity">
    <text evidence="1">Belongs to the N(4)/N(6)-methyltransferase family.</text>
</comment>
<dbReference type="GO" id="GO:0003677">
    <property type="term" value="F:DNA binding"/>
    <property type="evidence" value="ECO:0007669"/>
    <property type="project" value="InterPro"/>
</dbReference>
<evidence type="ECO:0000313" key="10">
    <source>
        <dbReference type="Proteomes" id="UP000029925"/>
    </source>
</evidence>
<dbReference type="KEGG" id="hty:BN2458_PEG1515"/>
<dbReference type="Proteomes" id="UP000029925">
    <property type="component" value="Unassembled WGS sequence"/>
</dbReference>
<evidence type="ECO:0000256" key="4">
    <source>
        <dbReference type="ARBA" id="ARBA00022679"/>
    </source>
</evidence>
<proteinExistence type="inferred from homology"/>
<dbReference type="Pfam" id="PF18135">
    <property type="entry name" value="Type_ISP_C"/>
    <property type="match status" value="1"/>
</dbReference>
<comment type="catalytic activity">
    <reaction evidence="5">
        <text>a 2'-deoxyadenosine in DNA + S-adenosyl-L-methionine = an N(6)-methyl-2'-deoxyadenosine in DNA + S-adenosyl-L-homocysteine + H(+)</text>
        <dbReference type="Rhea" id="RHEA:15197"/>
        <dbReference type="Rhea" id="RHEA-COMP:12418"/>
        <dbReference type="Rhea" id="RHEA-COMP:12419"/>
        <dbReference type="ChEBI" id="CHEBI:15378"/>
        <dbReference type="ChEBI" id="CHEBI:57856"/>
        <dbReference type="ChEBI" id="CHEBI:59789"/>
        <dbReference type="ChEBI" id="CHEBI:90615"/>
        <dbReference type="ChEBI" id="CHEBI:90616"/>
        <dbReference type="EC" id="2.1.1.72"/>
    </reaction>
</comment>
<evidence type="ECO:0000259" key="7">
    <source>
        <dbReference type="Pfam" id="PF18135"/>
    </source>
</evidence>
<dbReference type="Proteomes" id="UP000064525">
    <property type="component" value="Chromosome I"/>
</dbReference>
<dbReference type="EMBL" id="JRPF02000002">
    <property type="protein sequence ID" value="TLD79088.1"/>
    <property type="molecule type" value="Genomic_DNA"/>
</dbReference>
<accession>A0A099UCM2</accession>
<evidence type="ECO:0000256" key="3">
    <source>
        <dbReference type="ARBA" id="ARBA00022603"/>
    </source>
</evidence>
<dbReference type="PANTHER" id="PTHR33841:SF1">
    <property type="entry name" value="DNA METHYLTRANSFERASE A"/>
    <property type="match status" value="1"/>
</dbReference>
<dbReference type="InterPro" id="IPR003356">
    <property type="entry name" value="DNA_methylase_A-5"/>
</dbReference>
<evidence type="ECO:0000313" key="11">
    <source>
        <dbReference type="Proteomes" id="UP000064525"/>
    </source>
</evidence>
<dbReference type="GO" id="GO:0032259">
    <property type="term" value="P:methylation"/>
    <property type="evidence" value="ECO:0007669"/>
    <property type="project" value="UniProtKB-KW"/>
</dbReference>
<dbReference type="STRING" id="76936.BN2458_PEG1515"/>
<sequence length="1068" mass="124378">MDTQHFHSYAASLQSILATNSHNEHSFRTPLEILLNALKNDEKMMIIHEPKAEIGQGNIRPDYKVYKRIDSKSELSYNALMGFIECKKWGEDLQSHISGKQIDKYLSICPNILLTNYNHFILISFGKKIAEATLFSYGLESHLFSKEKDIAQITTFYNLLNDFFNASQVNIKSKAEVIKILSTQSFYLSLKIRESYQTQEKRTSFHKFFEKTYETFRNITRYTFELEDFCDILAQSVVYGLLVAHLESQSINGKEYKNIEITQLESFVNLLPKEFSLLSEFIYFSIPSFYIPDSVAYALENIKKAIALIDKPTLAKALNTQIESISIYLYEDFLKAYDELRGTEKRKEGGVFYTPDEVVSCITYSLNEILKKDFGKEKGFADKEVKVLDFATGTGSFLAKVFEIILNEEQSKVFQIASIKDKFLKDIYGFELSFVPYIVAHIKLSSILKNAGFKDFDNEHKLQIFLTNTLDLSPNADYTMSMPLVLLEEQDIEARRIKHREEVLVILGNPPYNNKSKNNLPEITRLLTKYKEGLNETKINLDDDYIKFIRFAQWKLLERTDPDPKEALLFAESAYNGLMGFITNNSFIWGRTHRKMRQSLFESFDRIYIINLHGDSEKDSKGDENVFDIRVGVCISLFVKYPQEHKDAASKLFYYSTADNGIFKRVDKYNLLNEVASQGLDSIHWQELEPKEPYFWFIKRDLENDEYENFWALTEDKALGDSKSLFQLAGSGIKTDRDELSIHFNEQNLLQVLKDFKELDSETIKEKYEVEDSNAWQLQKAKDDINTNQGKNVLIAYRPFDKRLTYYTGKQGFLSRPRFQTVQHFLQGENIGICFTKDYSGYYDAPLISDLPIDIHYNGGQAYIAPLYRYESTTNDDKQTHKIEKVPNFTESFKQYCQSHTILKDKSPESILCFIYANLYNPNYRQKYAEYLKIGFPRINFDISQKTFDKLESLGERLMRLHLMRQIPQDSSIMLNFRNDKHNTNFTIKKLSGKERYINSLLILNDDLHIKGITQEVYDYTIGGYKVIEKWLNYRANYECSKDEIQHLVDVCKILKATIELEKDIALC</sequence>
<protein>
    <recommendedName>
        <fullName evidence="2">site-specific DNA-methyltransferase (adenine-specific)</fullName>
        <ecNumber evidence="2">2.1.1.72</ecNumber>
    </recommendedName>
</protein>
<organism evidence="8 11">
    <name type="scientific">Helicobacter typhlonius</name>
    <dbReference type="NCBI Taxonomy" id="76936"/>
    <lineage>
        <taxon>Bacteria</taxon>
        <taxon>Pseudomonadati</taxon>
        <taxon>Campylobacterota</taxon>
        <taxon>Epsilonproteobacteria</taxon>
        <taxon>Campylobacterales</taxon>
        <taxon>Helicobacteraceae</taxon>
        <taxon>Helicobacter</taxon>
    </lineage>
</organism>
<dbReference type="InterPro" id="IPR041635">
    <property type="entry name" value="Type_ISP_LLaBIII_C"/>
</dbReference>
<dbReference type="Gene3D" id="3.40.50.150">
    <property type="entry name" value="Vaccinia Virus protein VP39"/>
    <property type="match status" value="1"/>
</dbReference>
<evidence type="ECO:0000313" key="8">
    <source>
        <dbReference type="EMBL" id="CUU40398.1"/>
    </source>
</evidence>
<feature type="domain" description="Type ISP restriction-modification enzyme LLaBIII C-terminal specificity" evidence="7">
    <location>
        <begin position="725"/>
        <end position="1058"/>
    </location>
</feature>
<feature type="domain" description="DNA methylase adenine-specific" evidence="6">
    <location>
        <begin position="330"/>
        <end position="525"/>
    </location>
</feature>
<evidence type="ECO:0000256" key="5">
    <source>
        <dbReference type="ARBA" id="ARBA00047942"/>
    </source>
</evidence>
<dbReference type="EMBL" id="LN907858">
    <property type="protein sequence ID" value="CUU40398.1"/>
    <property type="molecule type" value="Genomic_DNA"/>
</dbReference>
<reference evidence="11" key="2">
    <citation type="submission" date="2015-11" db="EMBL/GenBank/DDBJ databases">
        <authorList>
            <person name="Anvar S.Y."/>
        </authorList>
    </citation>
    <scope>NUCLEOTIDE SEQUENCE [LARGE SCALE GENOMIC DNA]</scope>
</reference>
<dbReference type="PANTHER" id="PTHR33841">
    <property type="entry name" value="DNA METHYLTRANSFERASE YEEA-RELATED"/>
    <property type="match status" value="1"/>
</dbReference>
<evidence type="ECO:0000259" key="6">
    <source>
        <dbReference type="Pfam" id="PF02384"/>
    </source>
</evidence>
<dbReference type="RefSeq" id="WP_034343898.1">
    <property type="nucleotide sequence ID" value="NZ_CAOMJD010000007.1"/>
</dbReference>
<dbReference type="InterPro" id="IPR029063">
    <property type="entry name" value="SAM-dependent_MTases_sf"/>
</dbReference>
<keyword evidence="4 8" id="KW-0808">Transferase</keyword>
<dbReference type="Pfam" id="PF02384">
    <property type="entry name" value="N6_Mtase"/>
    <property type="match status" value="1"/>
</dbReference>
<dbReference type="GO" id="GO:0008170">
    <property type="term" value="F:N-methyltransferase activity"/>
    <property type="evidence" value="ECO:0007669"/>
    <property type="project" value="InterPro"/>
</dbReference>